<dbReference type="RefSeq" id="WP_095074069.1">
    <property type="nucleotide sequence ID" value="NZ_LT899436.1"/>
</dbReference>
<keyword evidence="1" id="KW-0812">Transmembrane</keyword>
<feature type="transmembrane region" description="Helical" evidence="1">
    <location>
        <begin position="115"/>
        <end position="134"/>
    </location>
</feature>
<keyword evidence="1" id="KW-1133">Transmembrane helix</keyword>
<keyword evidence="1" id="KW-0472">Membrane</keyword>
<dbReference type="EMBL" id="LT899436">
    <property type="protein sequence ID" value="SNR17100.1"/>
    <property type="molecule type" value="Genomic_DNA"/>
</dbReference>
<name>A0A238UFC4_9FLAO</name>
<organism evidence="2 3">
    <name type="scientific">Tenacibaculum jejuense</name>
    <dbReference type="NCBI Taxonomy" id="584609"/>
    <lineage>
        <taxon>Bacteria</taxon>
        <taxon>Pseudomonadati</taxon>
        <taxon>Bacteroidota</taxon>
        <taxon>Flavobacteriia</taxon>
        <taxon>Flavobacteriales</taxon>
        <taxon>Flavobacteriaceae</taxon>
        <taxon>Tenacibaculum</taxon>
    </lineage>
</organism>
<dbReference type="AlphaFoldDB" id="A0A238UFC4"/>
<evidence type="ECO:0000313" key="2">
    <source>
        <dbReference type="EMBL" id="SNR17100.1"/>
    </source>
</evidence>
<proteinExistence type="predicted"/>
<reference evidence="2 3" key="1">
    <citation type="submission" date="2017-07" db="EMBL/GenBank/DDBJ databases">
        <authorList>
            <person name="Sun Z.S."/>
            <person name="Albrecht U."/>
            <person name="Echele G."/>
            <person name="Lee C.C."/>
        </authorList>
    </citation>
    <scope>NUCLEOTIDE SEQUENCE [LARGE SCALE GENOMIC DNA]</scope>
    <source>
        <strain evidence="3">type strain: KCTC 22618</strain>
    </source>
</reference>
<dbReference type="OrthoDB" id="1191366at2"/>
<dbReference type="KEGG" id="tje:TJEJU_3456"/>
<protein>
    <submittedName>
        <fullName evidence="2">Uncharacterized protein</fullName>
    </submittedName>
</protein>
<evidence type="ECO:0000313" key="3">
    <source>
        <dbReference type="Proteomes" id="UP000215214"/>
    </source>
</evidence>
<feature type="transmembrane region" description="Helical" evidence="1">
    <location>
        <begin position="84"/>
        <end position="103"/>
    </location>
</feature>
<gene>
    <name evidence="2" type="ORF">TJEJU_3456</name>
</gene>
<accession>A0A238UFC4</accession>
<dbReference type="Proteomes" id="UP000215214">
    <property type="component" value="Chromosome TJEJU"/>
</dbReference>
<evidence type="ECO:0000256" key="1">
    <source>
        <dbReference type="SAM" id="Phobius"/>
    </source>
</evidence>
<sequence>MKRITILFKTYVILVMICFTFTSYSQSQIEDTSSLVNATFTQRSKNKLQFLGVDYKSIDFESQEDLLKLNLILQYDKRQRSNEIFAYIFSGFSLVSLIGGLTSKDDNSIFSDLGKGVYFTSAIVYGGISIPFWIGRRKYRRQRDQLVKLF</sequence>
<keyword evidence="3" id="KW-1185">Reference proteome</keyword>